<dbReference type="RefSeq" id="WP_075713722.1">
    <property type="nucleotide sequence ID" value="NZ_AP019654.1"/>
</dbReference>
<feature type="transmembrane region" description="Helical" evidence="1">
    <location>
        <begin position="47"/>
        <end position="68"/>
    </location>
</feature>
<keyword evidence="1" id="KW-0812">Transmembrane</keyword>
<evidence type="ECO:0000313" key="2">
    <source>
        <dbReference type="EMBL" id="OLQ95807.1"/>
    </source>
</evidence>
<sequence length="143" mass="16635">MIPNSDYLALIQGVVSRMANNAFLIKGWSISLTTAMLALAGGTKNEIFCVISIIPVLLFWWLDAFFFYQEKKYRDIYDYAKSDSFKTEDLFSLDPNLLVDRRVEKKQKCSIRWQVMKENAVWSIYVVQLFVLFIAFPIIRALS</sequence>
<keyword evidence="1" id="KW-0472">Membrane</keyword>
<accession>A0ABX3FSQ0</accession>
<feature type="transmembrane region" description="Helical" evidence="1">
    <location>
        <begin position="122"/>
        <end position="142"/>
    </location>
</feature>
<evidence type="ECO:0000313" key="3">
    <source>
        <dbReference type="Proteomes" id="UP000186039"/>
    </source>
</evidence>
<keyword evidence="3" id="KW-1185">Reference proteome</keyword>
<comment type="caution">
    <text evidence="2">The sequence shown here is derived from an EMBL/GenBank/DDBJ whole genome shotgun (WGS) entry which is preliminary data.</text>
</comment>
<gene>
    <name evidence="2" type="ORF">BIY20_20725</name>
</gene>
<organism evidence="2 3">
    <name type="scientific">Vibrio panuliri</name>
    <dbReference type="NCBI Taxonomy" id="1381081"/>
    <lineage>
        <taxon>Bacteria</taxon>
        <taxon>Pseudomonadati</taxon>
        <taxon>Pseudomonadota</taxon>
        <taxon>Gammaproteobacteria</taxon>
        <taxon>Vibrionales</taxon>
        <taxon>Vibrionaceae</taxon>
        <taxon>Vibrio</taxon>
    </lineage>
</organism>
<name>A0ABX3FSQ0_9VIBR</name>
<dbReference type="EMBL" id="MJMH01000058">
    <property type="protein sequence ID" value="OLQ95807.1"/>
    <property type="molecule type" value="Genomic_DNA"/>
</dbReference>
<protein>
    <submittedName>
        <fullName evidence="2">Uncharacterized protein</fullName>
    </submittedName>
</protein>
<proteinExistence type="predicted"/>
<evidence type="ECO:0000256" key="1">
    <source>
        <dbReference type="SAM" id="Phobius"/>
    </source>
</evidence>
<reference evidence="2 3" key="1">
    <citation type="submission" date="2016-09" db="EMBL/GenBank/DDBJ databases">
        <title>Genomic Taxonomy of the Vibrionaceae.</title>
        <authorList>
            <person name="Gonzalez-Castillo A."/>
            <person name="Gomez-Gil B."/>
            <person name="Enciso-Ibarra K."/>
        </authorList>
    </citation>
    <scope>NUCLEOTIDE SEQUENCE [LARGE SCALE GENOMIC DNA]</scope>
    <source>
        <strain evidence="2 3">CAIM 1902</strain>
    </source>
</reference>
<keyword evidence="1" id="KW-1133">Transmembrane helix</keyword>
<dbReference type="Proteomes" id="UP000186039">
    <property type="component" value="Unassembled WGS sequence"/>
</dbReference>
<feature type="transmembrane region" description="Helical" evidence="1">
    <location>
        <begin position="23"/>
        <end position="40"/>
    </location>
</feature>